<protein>
    <submittedName>
        <fullName evidence="2">DUF3098 domain-containing protein</fullName>
    </submittedName>
</protein>
<comment type="caution">
    <text evidence="2">The sequence shown here is derived from an EMBL/GenBank/DDBJ whole genome shotgun (WGS) entry which is preliminary data.</text>
</comment>
<dbReference type="EMBL" id="PTRA01000001">
    <property type="protein sequence ID" value="PQA60067.1"/>
    <property type="molecule type" value="Genomic_DNA"/>
</dbReference>
<dbReference type="InterPro" id="IPR021448">
    <property type="entry name" value="DUF3098"/>
</dbReference>
<reference evidence="3" key="1">
    <citation type="submission" date="2018-02" db="EMBL/GenBank/DDBJ databases">
        <title>Genome sequencing of Solimonas sp. HR-BB.</title>
        <authorList>
            <person name="Lee Y."/>
            <person name="Jeon C.O."/>
        </authorList>
    </citation>
    <scope>NUCLEOTIDE SEQUENCE [LARGE SCALE GENOMIC DNA]</scope>
    <source>
        <strain evidence="3">HR-U</strain>
    </source>
</reference>
<accession>A0A2S7IQS7</accession>
<keyword evidence="1" id="KW-0812">Transmembrane</keyword>
<name>A0A2S7IQS7_9BACT</name>
<sequence>MATETKVAPSVNPYTTPATPVSPAPAQAMPFQRSNYLWMIIGVVTILVGFLVMNMDKEPFGFGFMGLTLGPLVVVVGYIIEFYAILQKPKA</sequence>
<evidence type="ECO:0000313" key="3">
    <source>
        <dbReference type="Proteomes" id="UP000239590"/>
    </source>
</evidence>
<dbReference type="OrthoDB" id="963379at2"/>
<proteinExistence type="predicted"/>
<evidence type="ECO:0000313" key="2">
    <source>
        <dbReference type="EMBL" id="PQA60067.1"/>
    </source>
</evidence>
<dbReference type="RefSeq" id="WP_104712021.1">
    <property type="nucleotide sequence ID" value="NZ_PTRA01000001.1"/>
</dbReference>
<keyword evidence="3" id="KW-1185">Reference proteome</keyword>
<dbReference type="AlphaFoldDB" id="A0A2S7IQS7"/>
<feature type="transmembrane region" description="Helical" evidence="1">
    <location>
        <begin position="61"/>
        <end position="86"/>
    </location>
</feature>
<keyword evidence="1" id="KW-0472">Membrane</keyword>
<evidence type="ECO:0000256" key="1">
    <source>
        <dbReference type="SAM" id="Phobius"/>
    </source>
</evidence>
<keyword evidence="1" id="KW-1133">Transmembrane helix</keyword>
<dbReference type="Pfam" id="PF11297">
    <property type="entry name" value="DUF3098"/>
    <property type="match status" value="1"/>
</dbReference>
<dbReference type="Proteomes" id="UP000239590">
    <property type="component" value="Unassembled WGS sequence"/>
</dbReference>
<organism evidence="2 3">
    <name type="scientific">Siphonobacter curvatus</name>
    <dbReference type="NCBI Taxonomy" id="2094562"/>
    <lineage>
        <taxon>Bacteria</taxon>
        <taxon>Pseudomonadati</taxon>
        <taxon>Bacteroidota</taxon>
        <taxon>Cytophagia</taxon>
        <taxon>Cytophagales</taxon>
        <taxon>Cytophagaceae</taxon>
        <taxon>Siphonobacter</taxon>
    </lineage>
</organism>
<gene>
    <name evidence="2" type="ORF">C5O19_10755</name>
</gene>
<feature type="transmembrane region" description="Helical" evidence="1">
    <location>
        <begin position="36"/>
        <end position="55"/>
    </location>
</feature>